<evidence type="ECO:0000313" key="2">
    <source>
        <dbReference type="Proteomes" id="UP000596247"/>
    </source>
</evidence>
<dbReference type="EMBL" id="LR881104">
    <property type="protein sequence ID" value="CAD5236247.1"/>
    <property type="molecule type" value="Genomic_DNA"/>
</dbReference>
<reference evidence="1 2" key="1">
    <citation type="submission" date="2020-09" db="EMBL/GenBank/DDBJ databases">
        <authorList>
            <person name="Jameson E."/>
        </authorList>
    </citation>
    <scope>NUCLEOTIDE SEQUENCE [LARGE SCALE GENOMIC DNA]</scope>
</reference>
<accession>A0A7R8MJN8</accession>
<name>A0A7R8MJN8_9CAUD</name>
<keyword evidence="2" id="KW-1185">Reference proteome</keyword>
<organism evidence="1 2">
    <name type="scientific">Klebsiella phage vB_KvM-Eowyn</name>
    <dbReference type="NCBI Taxonomy" id="2762819"/>
    <lineage>
        <taxon>Viruses</taxon>
        <taxon>Duplodnaviria</taxon>
        <taxon>Heunggongvirae</taxon>
        <taxon>Uroviricota</taxon>
        <taxon>Caudoviricetes</taxon>
        <taxon>Chimalliviridae</taxon>
        <taxon>Eowynvirus</taxon>
        <taxon>Eowynvirus eowyn</taxon>
    </lineage>
</organism>
<protein>
    <submittedName>
        <fullName evidence="1">Uncharacterized protein</fullName>
    </submittedName>
</protein>
<evidence type="ECO:0000313" key="1">
    <source>
        <dbReference type="EMBL" id="CAD5236247.1"/>
    </source>
</evidence>
<proteinExistence type="predicted"/>
<sequence length="237" mass="27399">MSKKRKGVKDADAKRIAMAKKRGEWVETQCPAVSEIEVSEDKVDYDTFLKMLDAERRANVGGEDEFIWKEGFNYHPAHPGIWVPYNGWRVKFQHDIRLRDGRVIENCYPNATAWHGKEGRFTDEEVVEIRLCPPDEQLFADLDYLVSHSLESFGEHCFPEIIISEGGVISFKPKRYRYFEKGIIDERGDVAYILWEGTHTAVEAAASKVHKNFIDHKLYLLNANKATDDNIDDLYLE</sequence>
<gene>
    <name evidence="1" type="ORF">LLCLJKAH_00258</name>
</gene>
<dbReference type="Proteomes" id="UP000596247">
    <property type="component" value="Chromosome"/>
</dbReference>